<accession>A0ABU8YS00</accession>
<comment type="caution">
    <text evidence="2">The sequence shown here is derived from an EMBL/GenBank/DDBJ whole genome shotgun (WGS) entry which is preliminary data.</text>
</comment>
<keyword evidence="1" id="KW-1133">Transmembrane helix</keyword>
<keyword evidence="3" id="KW-1185">Reference proteome</keyword>
<keyword evidence="1" id="KW-0472">Membrane</keyword>
<gene>
    <name evidence="2" type="ORF">WMG39_19315</name>
</gene>
<sequence>MHELNHPYETSANPNIWLKKSKTWFKNSQDSILTNPKELHGTNYVTEEVTQASTVTATAINVSNTIDGVSIFPLLLYSCKDMGLLGFIFALALALAMTKFTNGMGKAVATRKPGNRIWSACATVPMLAMNVLMSGTSLVAPELSLNQSHLAELRAKELVAEQEIKVNEVQPDLRAVKDAEAKCKEFQEKAATYPEGSTARNDYFMKANGLYQEQNRDWKSVLAQEGQAKVPFCPLAKLLTEDAFKVSQVAKADWEKQKAQIVRSASYAAGVKQIMPALYEQHFDANGQLISGTEATRLAIQSTTSKLMTGNWNSLGFSLFFFATSVITSAGACALAIAHSYRQDIQMSFDESLQMELDEFLEDS</sequence>
<feature type="transmembrane region" description="Helical" evidence="1">
    <location>
        <begin position="74"/>
        <end position="96"/>
    </location>
</feature>
<evidence type="ECO:0000256" key="1">
    <source>
        <dbReference type="SAM" id="Phobius"/>
    </source>
</evidence>
<organism evidence="2 3">
    <name type="scientific">Microcoleus anatoxicus PTRS2</name>
    <dbReference type="NCBI Taxonomy" id="2705321"/>
    <lineage>
        <taxon>Bacteria</taxon>
        <taxon>Bacillati</taxon>
        <taxon>Cyanobacteriota</taxon>
        <taxon>Cyanophyceae</taxon>
        <taxon>Oscillatoriophycideae</taxon>
        <taxon>Oscillatoriales</taxon>
        <taxon>Microcoleaceae</taxon>
        <taxon>Microcoleus</taxon>
        <taxon>Microcoleus anatoxicus</taxon>
    </lineage>
</organism>
<reference evidence="2 3" key="1">
    <citation type="journal article" date="2020" name="Harmful Algae">
        <title>Molecular and morphological characterization of a novel dihydroanatoxin-a producing Microcoleus species (cyanobacteria) from the Russian River, California, USA.</title>
        <authorList>
            <person name="Conklin K.Y."/>
            <person name="Stancheva R."/>
            <person name="Otten T.G."/>
            <person name="Fadness R."/>
            <person name="Boyer G.L."/>
            <person name="Read B."/>
            <person name="Zhang X."/>
            <person name="Sheath R.G."/>
        </authorList>
    </citation>
    <scope>NUCLEOTIDE SEQUENCE [LARGE SCALE GENOMIC DNA]</scope>
    <source>
        <strain evidence="2 3">PTRS2</strain>
    </source>
</reference>
<evidence type="ECO:0000313" key="2">
    <source>
        <dbReference type="EMBL" id="MEK0186983.1"/>
    </source>
</evidence>
<dbReference type="EMBL" id="JBBLXS010000287">
    <property type="protein sequence ID" value="MEK0186983.1"/>
    <property type="molecule type" value="Genomic_DNA"/>
</dbReference>
<keyword evidence="1" id="KW-0812">Transmembrane</keyword>
<dbReference type="RefSeq" id="WP_340541705.1">
    <property type="nucleotide sequence ID" value="NZ_JBBLXS010000287.1"/>
</dbReference>
<evidence type="ECO:0000313" key="3">
    <source>
        <dbReference type="Proteomes" id="UP001384579"/>
    </source>
</evidence>
<feature type="transmembrane region" description="Helical" evidence="1">
    <location>
        <begin position="315"/>
        <end position="338"/>
    </location>
</feature>
<dbReference type="Proteomes" id="UP001384579">
    <property type="component" value="Unassembled WGS sequence"/>
</dbReference>
<name>A0ABU8YS00_9CYAN</name>
<protein>
    <submittedName>
        <fullName evidence="2">Uncharacterized protein</fullName>
    </submittedName>
</protein>
<proteinExistence type="predicted"/>
<feature type="transmembrane region" description="Helical" evidence="1">
    <location>
        <begin position="117"/>
        <end position="140"/>
    </location>
</feature>